<gene>
    <name evidence="2" type="ORF">Sfla_6652</name>
</gene>
<protein>
    <submittedName>
        <fullName evidence="2">Uncharacterized protein</fullName>
    </submittedName>
</protein>
<name>A0A8D3WSL2_STRFA</name>
<sequence>MPTYVETNVWLPACALAAVKAIAVRGGLSRDETVRQLLDEHLEAQEHREPDMRLTHISTVLRYPPALGRQKHRWVPEFGGPLRLRLHPGVADRARTVSLRLPGQFQRAHRDYQSRQLTDAVMTAIAVHEPFTDTYLDGLQPVLRHRAARGLWGLAVAATSTAPELAVHEAVSRAEFPDKDESATGASAGGPGASSRPQQTGASSRLLRVAAALEGETGWHSAVRFWVAANIARLLLTGPGRDAAERMLFEQGEQWRELRLDYRYANAATREELRRGIGDWDDSGRGGGAVWRAERAVEVEDFEVWLVARGRAAERMNLPPGWLVRTPPTWRVSAVGGHGAALREPYAGWVVAGRLLVFTSGGTPGVWPLTRGNGGRMRPVEGIEPVVAAAAGLAPAQASTFIEAMLLDWSDDGEADLMRVPAVLRLPASQAYNFGYIDAAQRSSLMAQARVATLESMNHVLNHLHDDFYRARLEAARDSGSVRDFRRLARWARVHFSPSPATWPWPGGPVAHEVVAGTRPEIVHWLATHAHRTTATLLQHSMGEAWNAAFDHRPPSFWTDM</sequence>
<evidence type="ECO:0000256" key="1">
    <source>
        <dbReference type="SAM" id="MobiDB-lite"/>
    </source>
</evidence>
<geneLocation type="plasmid" evidence="2 3">
    <name>pSFLA02</name>
</geneLocation>
<feature type="region of interest" description="Disordered" evidence="1">
    <location>
        <begin position="171"/>
        <end position="201"/>
    </location>
</feature>
<organism evidence="2 3">
    <name type="scientific">Streptomyces pratensis (strain ATCC 33331 / IAF-45CD)</name>
    <dbReference type="NCBI Taxonomy" id="591167"/>
    <lineage>
        <taxon>Bacteria</taxon>
        <taxon>Bacillati</taxon>
        <taxon>Actinomycetota</taxon>
        <taxon>Actinomycetes</taxon>
        <taxon>Kitasatosporales</taxon>
        <taxon>Streptomycetaceae</taxon>
        <taxon>Streptomyces</taxon>
    </lineage>
</organism>
<keyword evidence="2" id="KW-0614">Plasmid</keyword>
<dbReference type="Proteomes" id="UP000002066">
    <property type="component" value="Plasmid pSFLA02"/>
</dbReference>
<dbReference type="AlphaFoldDB" id="A0A8D3WSL2"/>
<feature type="compositionally biased region" description="Basic and acidic residues" evidence="1">
    <location>
        <begin position="171"/>
        <end position="182"/>
    </location>
</feature>
<dbReference type="KEGG" id="sfa:Sfla_6652"/>
<accession>A0A8D3WSL2</accession>
<evidence type="ECO:0000313" key="3">
    <source>
        <dbReference type="Proteomes" id="UP000002066"/>
    </source>
</evidence>
<evidence type="ECO:0000313" key="2">
    <source>
        <dbReference type="EMBL" id="ADW07955.1"/>
    </source>
</evidence>
<dbReference type="OrthoDB" id="3313362at2"/>
<proteinExistence type="predicted"/>
<reference evidence="2 3" key="1">
    <citation type="submission" date="2011-01" db="EMBL/GenBank/DDBJ databases">
        <title>Complete sequence of plasmid2 of Streptomyces flavogriseus ATCC 33331.</title>
        <authorList>
            <consortium name="US DOE Joint Genome Institute"/>
            <person name="Lucas S."/>
            <person name="Copeland A."/>
            <person name="Lapidus A."/>
            <person name="Cheng J.-F."/>
            <person name="Goodwin L."/>
            <person name="Pitluck S."/>
            <person name="Davenport K."/>
            <person name="Detter J.C."/>
            <person name="Han C."/>
            <person name="Tapia R."/>
            <person name="Land M."/>
            <person name="Hauser L."/>
            <person name="Kyrpides N."/>
            <person name="Ivanova N."/>
            <person name="Ovchinnikova G."/>
            <person name="Pagani I."/>
            <person name="Brumm P."/>
            <person name="Mead D."/>
            <person name="Woyke T."/>
        </authorList>
    </citation>
    <scope>NUCLEOTIDE SEQUENCE [LARGE SCALE GENOMIC DNA]</scope>
    <source>
        <strain evidence="3">ATCC 33331 / IAF-45CD</strain>
        <plasmid evidence="2 3">pSFLA02</plasmid>
    </source>
</reference>
<dbReference type="EMBL" id="CP002477">
    <property type="protein sequence ID" value="ADW07955.1"/>
    <property type="molecule type" value="Genomic_DNA"/>
</dbReference>